<feature type="domain" description="ATPase F1/V1/A1 complex alpha/beta subunit nucleotide-binding" evidence="12">
    <location>
        <begin position="27"/>
        <end position="76"/>
    </location>
</feature>
<keyword evidence="4" id="KW-0547">Nucleotide-binding</keyword>
<keyword evidence="8" id="KW-0406">Ion transport</keyword>
<accession>A0A8X6UP58</accession>
<dbReference type="InterPro" id="IPR020003">
    <property type="entry name" value="ATPase_a/bsu_AS"/>
</dbReference>
<evidence type="ECO:0000313" key="14">
    <source>
        <dbReference type="Proteomes" id="UP000887013"/>
    </source>
</evidence>
<evidence type="ECO:0000256" key="6">
    <source>
        <dbReference type="ARBA" id="ARBA00022840"/>
    </source>
</evidence>
<keyword evidence="14" id="KW-1185">Reference proteome</keyword>
<keyword evidence="7" id="KW-1278">Translocase</keyword>
<evidence type="ECO:0000256" key="8">
    <source>
        <dbReference type="ARBA" id="ARBA00023065"/>
    </source>
</evidence>
<evidence type="ECO:0000256" key="9">
    <source>
        <dbReference type="ARBA" id="ARBA00023136"/>
    </source>
</evidence>
<evidence type="ECO:0000256" key="2">
    <source>
        <dbReference type="ARBA" id="ARBA00008936"/>
    </source>
</evidence>
<dbReference type="PANTHER" id="PTHR15184">
    <property type="entry name" value="ATP SYNTHASE"/>
    <property type="match status" value="1"/>
</dbReference>
<dbReference type="InterPro" id="IPR000194">
    <property type="entry name" value="ATPase_F1/V1/A1_a/bsu_nucl-bd"/>
</dbReference>
<dbReference type="SUPFAM" id="SSF52540">
    <property type="entry name" value="P-loop containing nucleoside triphosphate hydrolases"/>
    <property type="match status" value="1"/>
</dbReference>
<evidence type="ECO:0000256" key="4">
    <source>
        <dbReference type="ARBA" id="ARBA00022741"/>
    </source>
</evidence>
<evidence type="ECO:0000256" key="3">
    <source>
        <dbReference type="ARBA" id="ARBA00022448"/>
    </source>
</evidence>
<comment type="subcellular location">
    <subcellularLocation>
        <location evidence="1">Membrane</location>
    </subcellularLocation>
</comment>
<dbReference type="EMBL" id="BMAW01083370">
    <property type="protein sequence ID" value="GFU33711.1"/>
    <property type="molecule type" value="Genomic_DNA"/>
</dbReference>
<dbReference type="Pfam" id="PF00006">
    <property type="entry name" value="ATP-synt_ab"/>
    <property type="match status" value="1"/>
</dbReference>
<evidence type="ECO:0000313" key="13">
    <source>
        <dbReference type="EMBL" id="GFU33711.1"/>
    </source>
</evidence>
<sequence length="121" mass="13510">MHVKSVEVPNPLVGKEWKFGEEVASSVVVLVVVPTDDLTDPAPATTFSHLDATTVSSRQIAEMGIYPAVDPLDSTSQSLSAEIIVEEHYKVASDYKHFSEFLMDAKLWECQRRNFILRRCG</sequence>
<name>A0A8X6UP58_NEPPI</name>
<evidence type="ECO:0000256" key="7">
    <source>
        <dbReference type="ARBA" id="ARBA00022967"/>
    </source>
</evidence>
<dbReference type="PROSITE" id="PS00152">
    <property type="entry name" value="ATPASE_ALPHA_BETA"/>
    <property type="match status" value="1"/>
</dbReference>
<dbReference type="GO" id="GO:0005524">
    <property type="term" value="F:ATP binding"/>
    <property type="evidence" value="ECO:0007669"/>
    <property type="project" value="UniProtKB-KW"/>
</dbReference>
<gene>
    <name evidence="13" type="primary">atpD</name>
    <name evidence="13" type="ORF">NPIL_562941</name>
</gene>
<evidence type="ECO:0000256" key="11">
    <source>
        <dbReference type="ARBA" id="ARBA00023310"/>
    </source>
</evidence>
<evidence type="ECO:0000259" key="12">
    <source>
        <dbReference type="Pfam" id="PF00006"/>
    </source>
</evidence>
<dbReference type="OrthoDB" id="14523at2759"/>
<evidence type="ECO:0000256" key="5">
    <source>
        <dbReference type="ARBA" id="ARBA00022781"/>
    </source>
</evidence>
<evidence type="ECO:0000256" key="10">
    <source>
        <dbReference type="ARBA" id="ARBA00023196"/>
    </source>
</evidence>
<keyword evidence="3" id="KW-0813">Transport</keyword>
<protein>
    <submittedName>
        <fullName evidence="13">ATP synthase subunit beta</fullName>
    </submittedName>
</protein>
<comment type="similarity">
    <text evidence="2">Belongs to the ATPase alpha/beta chains family.</text>
</comment>
<comment type="caution">
    <text evidence="13">The sequence shown here is derived from an EMBL/GenBank/DDBJ whole genome shotgun (WGS) entry which is preliminary data.</text>
</comment>
<dbReference type="PANTHER" id="PTHR15184:SF71">
    <property type="entry name" value="ATP SYNTHASE SUBUNIT BETA, MITOCHONDRIAL"/>
    <property type="match status" value="1"/>
</dbReference>
<keyword evidence="5" id="KW-0375">Hydrogen ion transport</keyword>
<organism evidence="13 14">
    <name type="scientific">Nephila pilipes</name>
    <name type="common">Giant wood spider</name>
    <name type="synonym">Nephila maculata</name>
    <dbReference type="NCBI Taxonomy" id="299642"/>
    <lineage>
        <taxon>Eukaryota</taxon>
        <taxon>Metazoa</taxon>
        <taxon>Ecdysozoa</taxon>
        <taxon>Arthropoda</taxon>
        <taxon>Chelicerata</taxon>
        <taxon>Arachnida</taxon>
        <taxon>Araneae</taxon>
        <taxon>Araneomorphae</taxon>
        <taxon>Entelegynae</taxon>
        <taxon>Araneoidea</taxon>
        <taxon>Nephilidae</taxon>
        <taxon>Nephila</taxon>
    </lineage>
</organism>
<dbReference type="Proteomes" id="UP000887013">
    <property type="component" value="Unassembled WGS sequence"/>
</dbReference>
<keyword evidence="6" id="KW-0067">ATP-binding</keyword>
<reference evidence="13" key="1">
    <citation type="submission" date="2020-08" db="EMBL/GenBank/DDBJ databases">
        <title>Multicomponent nature underlies the extraordinary mechanical properties of spider dragline silk.</title>
        <authorList>
            <person name="Kono N."/>
            <person name="Nakamura H."/>
            <person name="Mori M."/>
            <person name="Yoshida Y."/>
            <person name="Ohtoshi R."/>
            <person name="Malay A.D."/>
            <person name="Moran D.A.P."/>
            <person name="Tomita M."/>
            <person name="Numata K."/>
            <person name="Arakawa K."/>
        </authorList>
    </citation>
    <scope>NUCLEOTIDE SEQUENCE</scope>
</reference>
<keyword evidence="10" id="KW-0139">CF(1)</keyword>
<dbReference type="InterPro" id="IPR027417">
    <property type="entry name" value="P-loop_NTPase"/>
</dbReference>
<dbReference type="InterPro" id="IPR050053">
    <property type="entry name" value="ATPase_alpha/beta_chains"/>
</dbReference>
<evidence type="ECO:0000256" key="1">
    <source>
        <dbReference type="ARBA" id="ARBA00004370"/>
    </source>
</evidence>
<dbReference type="GO" id="GO:0045259">
    <property type="term" value="C:proton-transporting ATP synthase complex"/>
    <property type="evidence" value="ECO:0007669"/>
    <property type="project" value="UniProtKB-KW"/>
</dbReference>
<dbReference type="AlphaFoldDB" id="A0A8X6UP58"/>
<dbReference type="GO" id="GO:0046933">
    <property type="term" value="F:proton-transporting ATP synthase activity, rotational mechanism"/>
    <property type="evidence" value="ECO:0007669"/>
    <property type="project" value="TreeGrafter"/>
</dbReference>
<dbReference type="Gene3D" id="3.40.50.300">
    <property type="entry name" value="P-loop containing nucleotide triphosphate hydrolases"/>
    <property type="match status" value="1"/>
</dbReference>
<keyword evidence="9" id="KW-0472">Membrane</keyword>
<proteinExistence type="inferred from homology"/>
<keyword evidence="11" id="KW-0066">ATP synthesis</keyword>